<dbReference type="InterPro" id="IPR036390">
    <property type="entry name" value="WH_DNA-bd_sf"/>
</dbReference>
<keyword evidence="7" id="KW-1185">Reference proteome</keyword>
<keyword evidence="3 6" id="KW-0238">DNA-binding</keyword>
<protein>
    <submittedName>
        <fullName evidence="6">DNA-binding transcriptional regulator, LysR family</fullName>
    </submittedName>
</protein>
<dbReference type="InterPro" id="IPR050950">
    <property type="entry name" value="HTH-type_LysR_regulators"/>
</dbReference>
<evidence type="ECO:0000259" key="5">
    <source>
        <dbReference type="PROSITE" id="PS50931"/>
    </source>
</evidence>
<dbReference type="GO" id="GO:0003700">
    <property type="term" value="F:DNA-binding transcription factor activity"/>
    <property type="evidence" value="ECO:0007669"/>
    <property type="project" value="InterPro"/>
</dbReference>
<dbReference type="InterPro" id="IPR005119">
    <property type="entry name" value="LysR_subst-bd"/>
</dbReference>
<gene>
    <name evidence="6" type="ORF">SAMN05428998_10188</name>
</gene>
<evidence type="ECO:0000256" key="1">
    <source>
        <dbReference type="ARBA" id="ARBA00009437"/>
    </source>
</evidence>
<keyword evidence="2" id="KW-0805">Transcription regulation</keyword>
<organism evidence="6 7">
    <name type="scientific">Tistlia consotensis USBA 355</name>
    <dbReference type="NCBI Taxonomy" id="560819"/>
    <lineage>
        <taxon>Bacteria</taxon>
        <taxon>Pseudomonadati</taxon>
        <taxon>Pseudomonadota</taxon>
        <taxon>Alphaproteobacteria</taxon>
        <taxon>Rhodospirillales</taxon>
        <taxon>Rhodovibrionaceae</taxon>
        <taxon>Tistlia</taxon>
    </lineage>
</organism>
<dbReference type="PANTHER" id="PTHR30419:SF31">
    <property type="entry name" value="BLR3139 PROTEIN"/>
    <property type="match status" value="1"/>
</dbReference>
<evidence type="ECO:0000313" key="7">
    <source>
        <dbReference type="Proteomes" id="UP000192917"/>
    </source>
</evidence>
<feature type="domain" description="HTH lysR-type" evidence="5">
    <location>
        <begin position="1"/>
        <end position="58"/>
    </location>
</feature>
<accession>A0A1Y6B6W7</accession>
<dbReference type="STRING" id="560819.SAMN05428998_10188"/>
<reference evidence="6 7" key="1">
    <citation type="submission" date="2017-04" db="EMBL/GenBank/DDBJ databases">
        <authorList>
            <person name="Afonso C.L."/>
            <person name="Miller P.J."/>
            <person name="Scott M.A."/>
            <person name="Spackman E."/>
            <person name="Goraichik I."/>
            <person name="Dimitrov K.M."/>
            <person name="Suarez D.L."/>
            <person name="Swayne D.E."/>
        </authorList>
    </citation>
    <scope>NUCLEOTIDE SEQUENCE [LARGE SCALE GENOMIC DNA]</scope>
    <source>
        <strain evidence="6 7">USBA 355</strain>
    </source>
</reference>
<evidence type="ECO:0000313" key="6">
    <source>
        <dbReference type="EMBL" id="SME88366.1"/>
    </source>
</evidence>
<name>A0A1Y6B6W7_9PROT</name>
<sequence>MDIRQLQYLAALARERHFTRAAAACNVTQPTLSGRIRQLEQELGVPVVERGQRFHDLTPEGKRVLGWALKILENCDNLKDELALTRGAPSGRVALGVIPSALPTLPPLTGVVHGRFPGLGFSVASMSSEEIRQQLEEFSIDAGVTYLDNEPIDRAVVRPLYRERYRLFVRLDHPLAERRRVSWSEAAEHPLCALTPNMQNRRIVDAAFLRADCRPTPEVESSSIMNLCAYVRVGGLASVLPELFVGMIGDDGIRAIPLVEPTVEHTVGLVTLDRDPLPLVVEALLEAATAYRLPGELTARL</sequence>
<dbReference type="Gene3D" id="3.40.190.290">
    <property type="match status" value="1"/>
</dbReference>
<dbReference type="InterPro" id="IPR036388">
    <property type="entry name" value="WH-like_DNA-bd_sf"/>
</dbReference>
<dbReference type="Gene3D" id="1.10.10.10">
    <property type="entry name" value="Winged helix-like DNA-binding domain superfamily/Winged helix DNA-binding domain"/>
    <property type="match status" value="1"/>
</dbReference>
<dbReference type="AlphaFoldDB" id="A0A1Y6B6W7"/>
<evidence type="ECO:0000256" key="3">
    <source>
        <dbReference type="ARBA" id="ARBA00023125"/>
    </source>
</evidence>
<dbReference type="PRINTS" id="PR00039">
    <property type="entry name" value="HTHLYSR"/>
</dbReference>
<dbReference type="Proteomes" id="UP000192917">
    <property type="component" value="Unassembled WGS sequence"/>
</dbReference>
<dbReference type="Pfam" id="PF03466">
    <property type="entry name" value="LysR_substrate"/>
    <property type="match status" value="1"/>
</dbReference>
<proteinExistence type="inferred from homology"/>
<comment type="similarity">
    <text evidence="1">Belongs to the LysR transcriptional regulatory family.</text>
</comment>
<evidence type="ECO:0000256" key="2">
    <source>
        <dbReference type="ARBA" id="ARBA00023015"/>
    </source>
</evidence>
<dbReference type="RefSeq" id="WP_085120456.1">
    <property type="nucleotide sequence ID" value="NZ_FWZX01000001.1"/>
</dbReference>
<evidence type="ECO:0000256" key="4">
    <source>
        <dbReference type="ARBA" id="ARBA00023163"/>
    </source>
</evidence>
<dbReference type="GO" id="GO:0005829">
    <property type="term" value="C:cytosol"/>
    <property type="evidence" value="ECO:0007669"/>
    <property type="project" value="TreeGrafter"/>
</dbReference>
<dbReference type="SUPFAM" id="SSF53850">
    <property type="entry name" value="Periplasmic binding protein-like II"/>
    <property type="match status" value="1"/>
</dbReference>
<dbReference type="FunFam" id="1.10.10.10:FF:000001">
    <property type="entry name" value="LysR family transcriptional regulator"/>
    <property type="match status" value="1"/>
</dbReference>
<dbReference type="Pfam" id="PF00126">
    <property type="entry name" value="HTH_1"/>
    <property type="match status" value="1"/>
</dbReference>
<dbReference type="InterPro" id="IPR000847">
    <property type="entry name" value="LysR_HTH_N"/>
</dbReference>
<dbReference type="PROSITE" id="PS50931">
    <property type="entry name" value="HTH_LYSR"/>
    <property type="match status" value="1"/>
</dbReference>
<dbReference type="EMBL" id="FWZX01000001">
    <property type="protein sequence ID" value="SME88366.1"/>
    <property type="molecule type" value="Genomic_DNA"/>
</dbReference>
<dbReference type="SUPFAM" id="SSF46785">
    <property type="entry name" value="Winged helix' DNA-binding domain"/>
    <property type="match status" value="1"/>
</dbReference>
<keyword evidence="4" id="KW-0804">Transcription</keyword>
<dbReference type="PANTHER" id="PTHR30419">
    <property type="entry name" value="HTH-TYPE TRANSCRIPTIONAL REGULATOR YBHD"/>
    <property type="match status" value="1"/>
</dbReference>
<dbReference type="CDD" id="cd05466">
    <property type="entry name" value="PBP2_LTTR_substrate"/>
    <property type="match status" value="1"/>
</dbReference>
<dbReference type="GO" id="GO:0003677">
    <property type="term" value="F:DNA binding"/>
    <property type="evidence" value="ECO:0007669"/>
    <property type="project" value="UniProtKB-KW"/>
</dbReference>